<proteinExistence type="predicted"/>
<dbReference type="Proteomes" id="UP000199052">
    <property type="component" value="Unassembled WGS sequence"/>
</dbReference>
<name>A0A1I2LYU7_9ACTN</name>
<organism evidence="1 2">
    <name type="scientific">Actinopolymorpha cephalotaxi</name>
    <dbReference type="NCBI Taxonomy" id="504797"/>
    <lineage>
        <taxon>Bacteria</taxon>
        <taxon>Bacillati</taxon>
        <taxon>Actinomycetota</taxon>
        <taxon>Actinomycetes</taxon>
        <taxon>Propionibacteriales</taxon>
        <taxon>Actinopolymorphaceae</taxon>
        <taxon>Actinopolymorpha</taxon>
    </lineage>
</organism>
<dbReference type="EMBL" id="FOOI01000002">
    <property type="protein sequence ID" value="SFF82306.1"/>
    <property type="molecule type" value="Genomic_DNA"/>
</dbReference>
<evidence type="ECO:0000313" key="1">
    <source>
        <dbReference type="EMBL" id="SFF82306.1"/>
    </source>
</evidence>
<protein>
    <submittedName>
        <fullName evidence="1">Uncharacterized protein</fullName>
    </submittedName>
</protein>
<gene>
    <name evidence="1" type="ORF">SAMN05421678_102296</name>
</gene>
<evidence type="ECO:0000313" key="2">
    <source>
        <dbReference type="Proteomes" id="UP000199052"/>
    </source>
</evidence>
<sequence length="66" mass="7200">MGTSGVGDDWDERHKQRARWMTYARPSPGGWASQPPSVERLWMICFAVLIGIANPMPVTGARSGGV</sequence>
<dbReference type="AlphaFoldDB" id="A0A1I2LYU7"/>
<reference evidence="1 2" key="1">
    <citation type="submission" date="2016-10" db="EMBL/GenBank/DDBJ databases">
        <authorList>
            <person name="de Groot N.N."/>
        </authorList>
    </citation>
    <scope>NUCLEOTIDE SEQUENCE [LARGE SCALE GENOMIC DNA]</scope>
    <source>
        <strain evidence="1 2">CPCC 202808</strain>
    </source>
</reference>
<accession>A0A1I2LYU7</accession>